<evidence type="ECO:0000256" key="1">
    <source>
        <dbReference type="ARBA" id="ARBA00049244"/>
    </source>
</evidence>
<dbReference type="GO" id="GO:0000724">
    <property type="term" value="P:double-strand break repair via homologous recombination"/>
    <property type="evidence" value="ECO:0007669"/>
    <property type="project" value="TreeGrafter"/>
</dbReference>
<dbReference type="GO" id="GO:0042276">
    <property type="term" value="P:error-prone translesion synthesis"/>
    <property type="evidence" value="ECO:0007669"/>
    <property type="project" value="TreeGrafter"/>
</dbReference>
<dbReference type="InterPro" id="IPR030559">
    <property type="entry name" value="PolZ_Rev3"/>
</dbReference>
<evidence type="ECO:0000313" key="3">
    <source>
        <dbReference type="EMBL" id="CAE2330523.1"/>
    </source>
</evidence>
<dbReference type="PANTHER" id="PTHR45812:SF1">
    <property type="entry name" value="DNA POLYMERASE ZETA CATALYTIC SUBUNIT"/>
    <property type="match status" value="1"/>
</dbReference>
<evidence type="ECO:0000259" key="2">
    <source>
        <dbReference type="Pfam" id="PF14260"/>
    </source>
</evidence>
<gene>
    <name evidence="3" type="ORF">GTHE00462_LOCUS32909</name>
</gene>
<dbReference type="Pfam" id="PF14260">
    <property type="entry name" value="zf-C4pol"/>
    <property type="match status" value="1"/>
</dbReference>
<protein>
    <recommendedName>
        <fullName evidence="2">C4-type zinc-finger of DNA polymerase delta domain-containing protein</fullName>
    </recommendedName>
</protein>
<dbReference type="AlphaFoldDB" id="A0A7S4PCG2"/>
<feature type="domain" description="C4-type zinc-finger of DNA polymerase delta" evidence="2">
    <location>
        <begin position="25"/>
        <end position="92"/>
    </location>
</feature>
<proteinExistence type="predicted"/>
<comment type="catalytic activity">
    <reaction evidence="1">
        <text>DNA(n) + a 2'-deoxyribonucleoside 5'-triphosphate = DNA(n+1) + diphosphate</text>
        <dbReference type="Rhea" id="RHEA:22508"/>
        <dbReference type="Rhea" id="RHEA-COMP:17339"/>
        <dbReference type="Rhea" id="RHEA-COMP:17340"/>
        <dbReference type="ChEBI" id="CHEBI:33019"/>
        <dbReference type="ChEBI" id="CHEBI:61560"/>
        <dbReference type="ChEBI" id="CHEBI:173112"/>
        <dbReference type="EC" id="2.7.7.7"/>
    </reaction>
</comment>
<accession>A0A7S4PCG2</accession>
<dbReference type="GO" id="GO:0003887">
    <property type="term" value="F:DNA-directed DNA polymerase activity"/>
    <property type="evidence" value="ECO:0007669"/>
    <property type="project" value="UniProtKB-EC"/>
</dbReference>
<dbReference type="EMBL" id="HBKN01042070">
    <property type="protein sequence ID" value="CAE2330523.1"/>
    <property type="molecule type" value="Transcribed_RNA"/>
</dbReference>
<organism evidence="3">
    <name type="scientific">Guillardia theta</name>
    <name type="common">Cryptophyte</name>
    <name type="synonym">Cryptomonas phi</name>
    <dbReference type="NCBI Taxonomy" id="55529"/>
    <lineage>
        <taxon>Eukaryota</taxon>
        <taxon>Cryptophyceae</taxon>
        <taxon>Pyrenomonadales</taxon>
        <taxon>Geminigeraceae</taxon>
        <taxon>Guillardia</taxon>
    </lineage>
</organism>
<dbReference type="PANTHER" id="PTHR45812">
    <property type="entry name" value="DNA POLYMERASE ZETA CATALYTIC SUBUNIT"/>
    <property type="match status" value="1"/>
</dbReference>
<dbReference type="InterPro" id="IPR025687">
    <property type="entry name" value="Znf-C4pol"/>
</dbReference>
<name>A0A7S4PCG2_GUITH</name>
<reference evidence="3" key="1">
    <citation type="submission" date="2021-01" db="EMBL/GenBank/DDBJ databases">
        <authorList>
            <person name="Corre E."/>
            <person name="Pelletier E."/>
            <person name="Niang G."/>
            <person name="Scheremetjew M."/>
            <person name="Finn R."/>
            <person name="Kale V."/>
            <person name="Holt S."/>
            <person name="Cochrane G."/>
            <person name="Meng A."/>
            <person name="Brown T."/>
            <person name="Cohen L."/>
        </authorList>
    </citation>
    <scope>NUCLEOTIDE SEQUENCE</scope>
    <source>
        <strain evidence="3">CCMP 2712</strain>
    </source>
</reference>
<dbReference type="GO" id="GO:0005634">
    <property type="term" value="C:nucleus"/>
    <property type="evidence" value="ECO:0007669"/>
    <property type="project" value="TreeGrafter"/>
</dbReference>
<sequence length="114" mass="12862">MNARSLRDHASQADSIRSHFQSMHCILCDQLSRTAVCAECTSLPQVALCTMQYRRGRVERDIARICRICVSCVGSMRLVTGCDAEDCPVLYQQQWEESSRIVCISFRPFASLPS</sequence>
<dbReference type="GO" id="GO:0016035">
    <property type="term" value="C:zeta DNA polymerase complex"/>
    <property type="evidence" value="ECO:0007669"/>
    <property type="project" value="InterPro"/>
</dbReference>